<dbReference type="PANTHER" id="PTHR24114">
    <property type="entry name" value="LEUCINE RICH REPEAT FAMILY PROTEIN"/>
    <property type="match status" value="1"/>
</dbReference>
<evidence type="ECO:0000256" key="1">
    <source>
        <dbReference type="SAM" id="MobiDB-lite"/>
    </source>
</evidence>
<accession>A0A812JLT2</accession>
<dbReference type="Pfam" id="PF13516">
    <property type="entry name" value="LRR_6"/>
    <property type="match status" value="4"/>
</dbReference>
<dbReference type="OrthoDB" id="418974at2759"/>
<dbReference type="PANTHER" id="PTHR24114:SF2">
    <property type="entry name" value="F-BOX DOMAIN-CONTAINING PROTEIN-RELATED"/>
    <property type="match status" value="1"/>
</dbReference>
<name>A0A812JLT2_SYMPI</name>
<reference evidence="2" key="1">
    <citation type="submission" date="2021-02" db="EMBL/GenBank/DDBJ databases">
        <authorList>
            <person name="Dougan E. K."/>
            <person name="Rhodes N."/>
            <person name="Thang M."/>
            <person name="Chan C."/>
        </authorList>
    </citation>
    <scope>NUCLEOTIDE SEQUENCE</scope>
</reference>
<dbReference type="EMBL" id="CAJNIZ010002504">
    <property type="protein sequence ID" value="CAE7211263.1"/>
    <property type="molecule type" value="Genomic_DNA"/>
</dbReference>
<protein>
    <submittedName>
        <fullName evidence="2">NLRC3 protein</fullName>
    </submittedName>
</protein>
<sequence length="1977" mass="215575">DDYDLSSARDLRDFIVEANIRQIPWRYLWKLHKEEKRILRRQECEEEICEDGRSALVTLQEMTGWNSEQDAHIMSVSHCWETREHPDPCGHQLAQVANYTALHYAAHGVPIWLFVDYMSLFQYRRHAAEHEDSFRAAMNNMHVFYSHDNAYTLRVEGLTPQSLWDKCWESRVSVYDEASKSMASVSVKDLTHNSTPYHERGWCRAELEWSSCRSQSARNRRIDVESSSDPTGKDPPKEGIERLGETHLCRKKGRAPKTPKAFKAQVEDLKFTHRSDLEPVLLLQEKIYQQKVSHCEAATFEHLSGAEVLALAAALPDFSMLSALGIRQVTCSAEDMTTLIEAVKLTSVTDFELSFIEGKECSMAAAKALSEVLRDDWPLLALTLRSNKDFKDGDAAKVLAEGLRTNTKLLSLEVSSMSLPEHESMSCAGVQAFAKVLAENRSLQSLNLDGNEIGDPGAQALANALEGNSSLTSLSLKSHPDNYQACKAFFKFDYGMIRRRDGFSCIIGDEGAQALASALGRNVALAHLDLGMNAIKNAGAEELDKAVGHNSRITCINLIKNPITAEQSFSATLQLDESSAFEAQEGSPGRNRQCPQFQALAQKLEADAAALELDLSKHSMELPQVVALAKALEVNTTLQSLKLRQCRLGAEGAKVLANALKSNRCLLKLDIGGNCLGAEGGKAFATAMDENRTLQVLHMGGSGLGDDGVEAITEVQAALERLRIATGSACAAASDWEVVSEPGPEEERDHRVPRPSLRAALSDPEPVSSRHAGAAASSSAAVPQTRAEIASAFPECPQFCLDLCRTLSSPALPAEGRAKRAWTCGCWFKAVLEGRVATPSPAPVLALRPTVYIVLRAASVSSPCRFSTFSSFKRVVGSLEGTDTLCQSFPSAAEARVFCLLLALPPDFADILEANSADPSPSLLPGPFQLAAVPATEEDDAGEESLVGMDLPIVLVDMDEAILPSMRLYDPVTDIGLLETFMGELPHLYPASEGLLSVARQWVSQGTTPLPYLSAQEQEDPPPSGIAAAKKAAAKKRVTTAQLADQVTALATVLPELMEQMKQLSARQDRVERDPLPVRESPAVPPQQQAFAMAGDVSGPRTAWTWELALRFCVLPLNAAECSPQDVSCSACAFQCRGSEGSGAPLSGVVRFGGYAYEKDLGLVLLLLAYVGDALAQGDVRGAQEHIALAMMSVEQAACDGGKWDLAFLLSLVQEPSPTLFQARPSSGQQSQCFASNRDFYHQLAVPVERARTNRLAPAFDVSLFNEDPASQDLNEKPGAITSPSDHLGVEIACSAHEGFLQTYDLLHPEHRVLVRVPLADQTSYDGLVIDDYFCVQGQRQLAADLGPATPTEAQRMLTRALLAYKDHGILGAPEKDQVNLTKAKVAGAEIDTSEPTLRQGVATVSAPKQKRFALANISFEACLLPATTVAQEVVLTACLGPILLSDIAVPCLSRLFAADSCEAKGAIVSAAVSLSLGALRRPCTCSGKHVPVRGRLAKASATYTPGLVHEMGRIFSLAIRSVRAQVQACELEVAGLERASASALARWRTDAVWRWPNPVHINILESSTICRLFLRLACLHGPCRFAYLCDSNVAQLAIGRGGPEADFAMCAAAPLASPLQWAFIQDPVRCCETSPSKVGSKLGRPVLQMTRSRREKLKALFAGWLLGQGRSFDGLLQLARTDVETANEMLILFGKWLYESGKPYSFYSETINMFSSECPAIRRLLQPAWGLAFSWLREEPPVHHTAMPWQILAAMLTVCLVYGWTQVAGVLALSWGGLARVGEVMAAYRRDLVLPEDVGENLTYALMAVKEPKTRFQTARHQCIKVDQPQLVAIVKLAFSNFEPDMKLWSWSGSTLRSRFKKLLAALDLQSGILPGVRDLDLGSLRAGGATWLMSVTENPDFVRRRGRWINNKVMDIYVQEVSAILFLPRLPLALKRKIFSLANGLTEAIAFASSCMQMKLESKTWFFLACRGAML</sequence>
<dbReference type="SMART" id="SM00368">
    <property type="entry name" value="LRR_RI"/>
    <property type="match status" value="5"/>
</dbReference>
<dbReference type="InterPro" id="IPR052394">
    <property type="entry name" value="LRR-containing"/>
</dbReference>
<feature type="region of interest" description="Disordered" evidence="1">
    <location>
        <begin position="736"/>
        <end position="779"/>
    </location>
</feature>
<dbReference type="SUPFAM" id="SSF52047">
    <property type="entry name" value="RNI-like"/>
    <property type="match status" value="1"/>
</dbReference>
<dbReference type="Gene3D" id="3.80.10.10">
    <property type="entry name" value="Ribonuclease Inhibitor"/>
    <property type="match status" value="4"/>
</dbReference>
<gene>
    <name evidence="2" type="primary">NLRC3</name>
    <name evidence="2" type="ORF">SPIL2461_LOCUS2313</name>
</gene>
<organism evidence="2 3">
    <name type="scientific">Symbiodinium pilosum</name>
    <name type="common">Dinoflagellate</name>
    <dbReference type="NCBI Taxonomy" id="2952"/>
    <lineage>
        <taxon>Eukaryota</taxon>
        <taxon>Sar</taxon>
        <taxon>Alveolata</taxon>
        <taxon>Dinophyceae</taxon>
        <taxon>Suessiales</taxon>
        <taxon>Symbiodiniaceae</taxon>
        <taxon>Symbiodinium</taxon>
    </lineage>
</organism>
<proteinExistence type="predicted"/>
<feature type="compositionally biased region" description="Low complexity" evidence="1">
    <location>
        <begin position="769"/>
        <end position="779"/>
    </location>
</feature>
<feature type="non-terminal residue" evidence="2">
    <location>
        <position position="1"/>
    </location>
</feature>
<comment type="caution">
    <text evidence="2">The sequence shown here is derived from an EMBL/GenBank/DDBJ whole genome shotgun (WGS) entry which is preliminary data.</text>
</comment>
<feature type="region of interest" description="Disordered" evidence="1">
    <location>
        <begin position="220"/>
        <end position="243"/>
    </location>
</feature>
<feature type="compositionally biased region" description="Basic and acidic residues" evidence="1">
    <location>
        <begin position="231"/>
        <end position="243"/>
    </location>
</feature>
<dbReference type="InterPro" id="IPR001611">
    <property type="entry name" value="Leu-rich_rpt"/>
</dbReference>
<evidence type="ECO:0000313" key="2">
    <source>
        <dbReference type="EMBL" id="CAE7211263.1"/>
    </source>
</evidence>
<keyword evidence="3" id="KW-1185">Reference proteome</keyword>
<dbReference type="Proteomes" id="UP000649617">
    <property type="component" value="Unassembled WGS sequence"/>
</dbReference>
<dbReference type="InterPro" id="IPR032675">
    <property type="entry name" value="LRR_dom_sf"/>
</dbReference>
<evidence type="ECO:0000313" key="3">
    <source>
        <dbReference type="Proteomes" id="UP000649617"/>
    </source>
</evidence>